<dbReference type="EMBL" id="JMIY01000008">
    <property type="protein sequence ID" value="KCZ70376.1"/>
    <property type="molecule type" value="Genomic_DNA"/>
</dbReference>
<protein>
    <submittedName>
        <fullName evidence="1">Uncharacterized protein</fullName>
    </submittedName>
</protein>
<accession>A0A062UTK7</accession>
<organism evidence="1 2">
    <name type="scientific">Candidatus Methanoperedens nitratireducens</name>
    <dbReference type="NCBI Taxonomy" id="1392998"/>
    <lineage>
        <taxon>Archaea</taxon>
        <taxon>Methanobacteriati</taxon>
        <taxon>Methanobacteriota</taxon>
        <taxon>Stenosarchaea group</taxon>
        <taxon>Methanomicrobia</taxon>
        <taxon>Methanosarcinales</taxon>
        <taxon>ANME-2 cluster</taxon>
        <taxon>Candidatus Methanoperedentaceae</taxon>
        <taxon>Candidatus Methanoperedens</taxon>
    </lineage>
</organism>
<proteinExistence type="predicted"/>
<dbReference type="PATRIC" id="fig|1392998.3.peg.3282"/>
<dbReference type="AlphaFoldDB" id="A0A062UTK7"/>
<keyword evidence="2" id="KW-1185">Reference proteome</keyword>
<dbReference type="RefSeq" id="WP_048093898.1">
    <property type="nucleotide sequence ID" value="NZ_JMIY01000008.1"/>
</dbReference>
<gene>
    <name evidence="1" type="ORF">ANME2D_03291</name>
</gene>
<comment type="caution">
    <text evidence="1">The sequence shown here is derived from an EMBL/GenBank/DDBJ whole genome shotgun (WGS) entry which is preliminary data.</text>
</comment>
<dbReference type="OrthoDB" id="56523at2157"/>
<evidence type="ECO:0000313" key="1">
    <source>
        <dbReference type="EMBL" id="KCZ70376.1"/>
    </source>
</evidence>
<sequence length="189" mass="21287">MAEAGFVREVAHRIFAAEFRESNLQAREGHDQYSPQYLLTPTGAKCNRVFVVGTLTEKEDVGTEAEFWRGRIVDPTGAFFVYAGQYQPEAAQILARITPPEFIAVIGKPSTYTTPEGNVITSIRPESLQVVDAETRDRWVVDTAMHTIKRLERLQGDEPDAVRAKEHYSTNVEQYRAMVAQALESLRAR</sequence>
<name>A0A062UTK7_9EURY</name>
<evidence type="ECO:0000313" key="2">
    <source>
        <dbReference type="Proteomes" id="UP000027153"/>
    </source>
</evidence>
<reference evidence="1 2" key="1">
    <citation type="journal article" date="2013" name="Nature">
        <title>Anaerobic oxidation of methane coupled to nitrate reduction in a novel archaeal lineage.</title>
        <authorList>
            <person name="Haroon M.F."/>
            <person name="Hu S."/>
            <person name="Shi Y."/>
            <person name="Imelfort M."/>
            <person name="Keller J."/>
            <person name="Hugenholtz P."/>
            <person name="Yuan Z."/>
            <person name="Tyson G.W."/>
        </authorList>
    </citation>
    <scope>NUCLEOTIDE SEQUENCE [LARGE SCALE GENOMIC DNA]</scope>
    <source>
        <strain evidence="1 2">ANME-2d</strain>
    </source>
</reference>
<dbReference type="Proteomes" id="UP000027153">
    <property type="component" value="Unassembled WGS sequence"/>
</dbReference>